<feature type="transmembrane region" description="Helical" evidence="1">
    <location>
        <begin position="149"/>
        <end position="166"/>
    </location>
</feature>
<keyword evidence="4" id="KW-1185">Reference proteome</keyword>
<keyword evidence="2" id="KW-0732">Signal</keyword>
<keyword evidence="1" id="KW-0812">Transmembrane</keyword>
<reference evidence="3 4" key="1">
    <citation type="journal article" date="2025" name="Microbiol. Resour. Announc.">
        <title>Draft genome sequences for Neonectria magnoliae and Neonectria punicea, canker pathogens of Liriodendron tulipifera and Acer saccharum in West Virginia.</title>
        <authorList>
            <person name="Petronek H.M."/>
            <person name="Kasson M.T."/>
            <person name="Metheny A.M."/>
            <person name="Stauder C.M."/>
            <person name="Lovett B."/>
            <person name="Lynch S.C."/>
            <person name="Garnas J.R."/>
            <person name="Kasson L.R."/>
            <person name="Stajich J.E."/>
        </authorList>
    </citation>
    <scope>NUCLEOTIDE SEQUENCE [LARGE SCALE GENOMIC DNA]</scope>
    <source>
        <strain evidence="3 4">NRRL 64653</strain>
    </source>
</reference>
<protein>
    <submittedName>
        <fullName evidence="3">Uncharacterized protein</fullName>
    </submittedName>
</protein>
<keyword evidence="1" id="KW-0472">Membrane</keyword>
<name>A0ABR1HDC1_9HYPO</name>
<comment type="caution">
    <text evidence="3">The sequence shown here is derived from an EMBL/GenBank/DDBJ whole genome shotgun (WGS) entry which is preliminary data.</text>
</comment>
<accession>A0ABR1HDC1</accession>
<feature type="chain" id="PRO_5046185091" evidence="2">
    <location>
        <begin position="28"/>
        <end position="167"/>
    </location>
</feature>
<evidence type="ECO:0000313" key="3">
    <source>
        <dbReference type="EMBL" id="KAK7419151.1"/>
    </source>
</evidence>
<organism evidence="3 4">
    <name type="scientific">Neonectria punicea</name>
    <dbReference type="NCBI Taxonomy" id="979145"/>
    <lineage>
        <taxon>Eukaryota</taxon>
        <taxon>Fungi</taxon>
        <taxon>Dikarya</taxon>
        <taxon>Ascomycota</taxon>
        <taxon>Pezizomycotina</taxon>
        <taxon>Sordariomycetes</taxon>
        <taxon>Hypocreomycetidae</taxon>
        <taxon>Hypocreales</taxon>
        <taxon>Nectriaceae</taxon>
        <taxon>Neonectria</taxon>
    </lineage>
</organism>
<evidence type="ECO:0000313" key="4">
    <source>
        <dbReference type="Proteomes" id="UP001498476"/>
    </source>
</evidence>
<keyword evidence="1" id="KW-1133">Transmembrane helix</keyword>
<proteinExistence type="predicted"/>
<feature type="signal peptide" evidence="2">
    <location>
        <begin position="1"/>
        <end position="27"/>
    </location>
</feature>
<evidence type="ECO:0000256" key="1">
    <source>
        <dbReference type="SAM" id="Phobius"/>
    </source>
</evidence>
<evidence type="ECO:0000256" key="2">
    <source>
        <dbReference type="SAM" id="SignalP"/>
    </source>
</evidence>
<gene>
    <name evidence="3" type="ORF">QQX98_003490</name>
</gene>
<dbReference type="EMBL" id="JAZAVJ010000040">
    <property type="protein sequence ID" value="KAK7419151.1"/>
    <property type="molecule type" value="Genomic_DNA"/>
</dbReference>
<dbReference type="Proteomes" id="UP001498476">
    <property type="component" value="Unassembled WGS sequence"/>
</dbReference>
<sequence>MRWASIPASLRVSVLLCAVAFLSLATAAEPVHVSGNNRQLVAGASAFVSNGIASQLPPQDRIVASDNHRSSPRLVEKLASTTFSVSNIETASLNVRAVAHVGMSILLDLASSNSVVGFLLGNDSTSTFAKSDFTDVDDNGNAASGRRHITGMSVALVIVMLFFAVWM</sequence>